<evidence type="ECO:0000256" key="1">
    <source>
        <dbReference type="SAM" id="MobiDB-lite"/>
    </source>
</evidence>
<evidence type="ECO:0000313" key="2">
    <source>
        <dbReference type="EMBL" id="KIY70635.1"/>
    </source>
</evidence>
<name>A0A0D7BK75_9AGAR</name>
<evidence type="ECO:0000313" key="3">
    <source>
        <dbReference type="Proteomes" id="UP000054007"/>
    </source>
</evidence>
<reference evidence="2 3" key="1">
    <citation type="journal article" date="2015" name="Fungal Genet. Biol.">
        <title>Evolution of novel wood decay mechanisms in Agaricales revealed by the genome sequences of Fistulina hepatica and Cylindrobasidium torrendii.</title>
        <authorList>
            <person name="Floudas D."/>
            <person name="Held B.W."/>
            <person name="Riley R."/>
            <person name="Nagy L.G."/>
            <person name="Koehler G."/>
            <person name="Ransdell A.S."/>
            <person name="Younus H."/>
            <person name="Chow J."/>
            <person name="Chiniquy J."/>
            <person name="Lipzen A."/>
            <person name="Tritt A."/>
            <person name="Sun H."/>
            <person name="Haridas S."/>
            <person name="LaButti K."/>
            <person name="Ohm R.A."/>
            <person name="Kues U."/>
            <person name="Blanchette R.A."/>
            <person name="Grigoriev I.V."/>
            <person name="Minto R.E."/>
            <person name="Hibbett D.S."/>
        </authorList>
    </citation>
    <scope>NUCLEOTIDE SEQUENCE [LARGE SCALE GENOMIC DNA]</scope>
    <source>
        <strain evidence="2 3">FP15055 ss-10</strain>
    </source>
</reference>
<protein>
    <submittedName>
        <fullName evidence="2">Uncharacterized protein</fullName>
    </submittedName>
</protein>
<organism evidence="2 3">
    <name type="scientific">Cylindrobasidium torrendii FP15055 ss-10</name>
    <dbReference type="NCBI Taxonomy" id="1314674"/>
    <lineage>
        <taxon>Eukaryota</taxon>
        <taxon>Fungi</taxon>
        <taxon>Dikarya</taxon>
        <taxon>Basidiomycota</taxon>
        <taxon>Agaricomycotina</taxon>
        <taxon>Agaricomycetes</taxon>
        <taxon>Agaricomycetidae</taxon>
        <taxon>Agaricales</taxon>
        <taxon>Marasmiineae</taxon>
        <taxon>Physalacriaceae</taxon>
        <taxon>Cylindrobasidium</taxon>
    </lineage>
</organism>
<feature type="compositionally biased region" description="Low complexity" evidence="1">
    <location>
        <begin position="481"/>
        <end position="500"/>
    </location>
</feature>
<proteinExistence type="predicted"/>
<dbReference type="EMBL" id="KN880465">
    <property type="protein sequence ID" value="KIY70635.1"/>
    <property type="molecule type" value="Genomic_DNA"/>
</dbReference>
<keyword evidence="3" id="KW-1185">Reference proteome</keyword>
<sequence>MFDTPLFATGKNTRNLLHSIFCWLIGCSVRHLLTSNDMESPPTNVPNGTERTTKENIAREAIKWAITELLRSQNVDGVDDGDLALLLEHSILDHNQPMDAQSWQSLYENNIPAERWMRLSAEQIQTLQELYERGREFALVFEGVLGFDKDWKAQENENTPEHPNASHISSFAQYGTHERYISSSGGGSAMKGGATISVSRRTSIQHASAVTAGRRTGHNGILPLSETGLGREAQRNETNSLAFNPGEEFGNEQQRLAEIRAEVLSSMGSDSVDEIREFAEELVGKPFQDFVENTVSLRVATPQASRASYPIESYRDNSGAPHYKIARTDNGPIPAHDDEEAPRYAWPEDFEAALTPTSQSSDFSEVMTSSSSTVVNTPPPTDMAAAVSQRAYGAGVAVGIADKAYSPAPSNALSSALPKADPPLAASVDAGAPASGVGSQVRLDAVYPSPSMTPVVAPANDGVAVVQHLRENMPPPSSATPALSVPSAGSSSSPNSLPGVAGPQRYNRAGLKWDPDRNMPSKGPSPPGTLVSPDPSFLEVYTDEERLNFHDLPKPVKRQLIFDVDEIKRLFDVNGTKRPNTAHGKRIIEEQIQEWQDRYDCGKEKYSKKWPAKTARKTINGAIESLIKIIERFEECEGCIPIPGQLARSGFSAEEIHKPFPTYDSKTQTWSAAGPVGSRGQKRSRD</sequence>
<feature type="region of interest" description="Disordered" evidence="1">
    <location>
        <begin position="471"/>
        <end position="533"/>
    </location>
</feature>
<dbReference type="AlphaFoldDB" id="A0A0D7BK75"/>
<dbReference type="Proteomes" id="UP000054007">
    <property type="component" value="Unassembled WGS sequence"/>
</dbReference>
<accession>A0A0D7BK75</accession>
<gene>
    <name evidence="2" type="ORF">CYLTODRAFT_441848</name>
</gene>
<feature type="region of interest" description="Disordered" evidence="1">
    <location>
        <begin position="660"/>
        <end position="686"/>
    </location>
</feature>